<protein>
    <recommendedName>
        <fullName evidence="2">Cupin type-1 domain-containing protein</fullName>
    </recommendedName>
</protein>
<dbReference type="PANTHER" id="PTHR36448">
    <property type="entry name" value="BLR7373 PROTEIN"/>
    <property type="match status" value="1"/>
</dbReference>
<dbReference type="InterPro" id="IPR011051">
    <property type="entry name" value="RmlC_Cupin_sf"/>
</dbReference>
<evidence type="ECO:0000259" key="2">
    <source>
        <dbReference type="Pfam" id="PF00190"/>
    </source>
</evidence>
<keyword evidence="1" id="KW-0472">Membrane</keyword>
<dbReference type="InterPro" id="IPR047121">
    <property type="entry name" value="YjiB-like"/>
</dbReference>
<keyword evidence="1" id="KW-0812">Transmembrane</keyword>
<gene>
    <name evidence="3" type="ORF">BJA5080_07840</name>
</gene>
<dbReference type="Gene3D" id="2.60.120.10">
    <property type="entry name" value="Jelly Rolls"/>
    <property type="match status" value="1"/>
</dbReference>
<dbReference type="Proteomes" id="UP000024900">
    <property type="component" value="Unassembled WGS sequence"/>
</dbReference>
<feature type="transmembrane region" description="Helical" evidence="1">
    <location>
        <begin position="195"/>
        <end position="216"/>
    </location>
</feature>
<evidence type="ECO:0000313" key="3">
    <source>
        <dbReference type="EMBL" id="KGJ71273.1"/>
    </source>
</evidence>
<dbReference type="PANTHER" id="PTHR36448:SF2">
    <property type="entry name" value="CUPIN TYPE-1 DOMAIN-CONTAINING PROTEIN"/>
    <property type="match status" value="1"/>
</dbReference>
<feature type="transmembrane region" description="Helical" evidence="1">
    <location>
        <begin position="255"/>
        <end position="277"/>
    </location>
</feature>
<feature type="domain" description="Cupin type-1" evidence="2">
    <location>
        <begin position="58"/>
        <end position="118"/>
    </location>
</feature>
<dbReference type="CDD" id="cd02219">
    <property type="entry name" value="cupin_YjlB-like"/>
    <property type="match status" value="1"/>
</dbReference>
<evidence type="ECO:0000313" key="4">
    <source>
        <dbReference type="Proteomes" id="UP000024900"/>
    </source>
</evidence>
<name>A0A837CSJ7_9BRAD</name>
<proteinExistence type="predicted"/>
<dbReference type="EMBL" id="ADOU02000004">
    <property type="protein sequence ID" value="KGJ71273.1"/>
    <property type="molecule type" value="Genomic_DNA"/>
</dbReference>
<accession>A0A837CSJ7</accession>
<dbReference type="SUPFAM" id="SSF51182">
    <property type="entry name" value="RmlC-like cupins"/>
    <property type="match status" value="1"/>
</dbReference>
<comment type="caution">
    <text evidence="3">The sequence shown here is derived from an EMBL/GenBank/DDBJ whole genome shotgun (WGS) entry which is preliminary data.</text>
</comment>
<keyword evidence="1" id="KW-1133">Transmembrane helix</keyword>
<dbReference type="Pfam" id="PF11345">
    <property type="entry name" value="DUF3147"/>
    <property type="match status" value="1"/>
</dbReference>
<sequence>MVRFRDDGLVPNHPRWPLMLYRSAVRLDEQHDPAAVLEDLFEGNGWGDSWRDGIYDYVHYHSRIHEVLGIARGKGRVRFGGNKGRTFTLKAGDVVVLPAGTGHQCLAADKDSLVVGAYPSAGTYDECTTVEDRPRALKTIPNGTGAAQGPGLWRRGAAQEALEEAEMTEYLIRFLIGGAVVLAFSMLGDVLKPKSFAGLFGAAPSVALATLGIAIYEHGAVYAGAQSLSMMAGAVALVVYSILVCQLLMRARMRALPATIVSIVVWLGAAFGLWALAGGYARGFR</sequence>
<dbReference type="InterPro" id="IPR014710">
    <property type="entry name" value="RmlC-like_jellyroll"/>
</dbReference>
<organism evidence="3 4">
    <name type="scientific">Bradyrhizobium diazoefficiens SEMIA 5080</name>
    <dbReference type="NCBI Taxonomy" id="754504"/>
    <lineage>
        <taxon>Bacteria</taxon>
        <taxon>Pseudomonadati</taxon>
        <taxon>Pseudomonadota</taxon>
        <taxon>Alphaproteobacteria</taxon>
        <taxon>Hyphomicrobiales</taxon>
        <taxon>Nitrobacteraceae</taxon>
        <taxon>Bradyrhizobium</taxon>
    </lineage>
</organism>
<dbReference type="InterPro" id="IPR021493">
    <property type="entry name" value="DUF3147"/>
</dbReference>
<dbReference type="AlphaFoldDB" id="A0A837CSJ7"/>
<reference evidence="3 4" key="1">
    <citation type="journal article" date="2014" name="BMC Genomics">
        <title>Comparative genomics of Bradyrhizobium japonicum CPAC 15 and Bradyrhizobium diazoefficiens CPAC 7: elite model strains for understanding symbiotic performance with soybean.</title>
        <authorList>
            <person name="Siqueira A.F."/>
            <person name="Ormeno-Orrillo E."/>
            <person name="Souza R.C."/>
            <person name="Rodrigues E.P."/>
            <person name="Almeida L.G."/>
            <person name="Barcellos F.G."/>
            <person name="Batista J.S."/>
            <person name="Nakatami A.S."/>
            <person name="Martinez-Romero E."/>
            <person name="Vasconcelos A.T."/>
            <person name="Hungria M."/>
        </authorList>
    </citation>
    <scope>NUCLEOTIDE SEQUENCE [LARGE SCALE GENOMIC DNA]</scope>
    <source>
        <strain evidence="3 4">SEMIA 5080</strain>
    </source>
</reference>
<dbReference type="Pfam" id="PF00190">
    <property type="entry name" value="Cupin_1"/>
    <property type="match status" value="1"/>
</dbReference>
<feature type="transmembrane region" description="Helical" evidence="1">
    <location>
        <begin position="228"/>
        <end position="248"/>
    </location>
</feature>
<dbReference type="InterPro" id="IPR006045">
    <property type="entry name" value="Cupin_1"/>
</dbReference>
<feature type="transmembrane region" description="Helical" evidence="1">
    <location>
        <begin position="170"/>
        <end position="188"/>
    </location>
</feature>
<evidence type="ECO:0000256" key="1">
    <source>
        <dbReference type="SAM" id="Phobius"/>
    </source>
</evidence>